<reference evidence="1" key="1">
    <citation type="submission" date="2021-01" db="EMBL/GenBank/DDBJ databases">
        <authorList>
            <person name="Sun Q."/>
        </authorList>
    </citation>
    <scope>NUCLEOTIDE SEQUENCE</scope>
    <source>
        <strain evidence="1">YIM B02566</strain>
    </source>
</reference>
<evidence type="ECO:0000313" key="1">
    <source>
        <dbReference type="EMBL" id="MBK1867513.1"/>
    </source>
</evidence>
<comment type="caution">
    <text evidence="1">The sequence shown here is derived from an EMBL/GenBank/DDBJ whole genome shotgun (WGS) entry which is preliminary data.</text>
</comment>
<organism evidence="1 2">
    <name type="scientific">Taklimakanibacter albus</name>
    <dbReference type="NCBI Taxonomy" id="2800327"/>
    <lineage>
        <taxon>Bacteria</taxon>
        <taxon>Pseudomonadati</taxon>
        <taxon>Pseudomonadota</taxon>
        <taxon>Alphaproteobacteria</taxon>
        <taxon>Hyphomicrobiales</taxon>
        <taxon>Aestuariivirgaceae</taxon>
        <taxon>Taklimakanibacter</taxon>
    </lineage>
</organism>
<keyword evidence="2" id="KW-1185">Reference proteome</keyword>
<keyword evidence="1" id="KW-0808">Transferase</keyword>
<sequence length="242" mass="26494">MKVIILGAGQGKRLLPLTAEVPKALLDIGGRSLIGRQIDAFAACGVTEFAVVTGYAASRMEEALARIAHEKRIKIKTIFNPFFSVADNLASCWMARHEMKGEFIQVNGDNLFKTDLVKVLLAAPEAPVTVAINHKPAYDADDMKVMMDGERLTEIGKTLPAETVNAEAIGFYLFRGDGGKAYVETLDRAMRDPSGLKQWFPAAVGMLAKRIPVKTVALDGVQWCEVDFPVDLQQARQLVSSW</sequence>
<dbReference type="Proteomes" id="UP000616151">
    <property type="component" value="Unassembled WGS sequence"/>
</dbReference>
<gene>
    <name evidence="1" type="ORF">JHL16_14240</name>
</gene>
<dbReference type="EMBL" id="JAENHL010000007">
    <property type="protein sequence ID" value="MBK1867513.1"/>
    <property type="molecule type" value="Genomic_DNA"/>
</dbReference>
<protein>
    <submittedName>
        <fullName evidence="1">Phosphocholine cytidylyltransferase family protein</fullName>
    </submittedName>
</protein>
<keyword evidence="1" id="KW-0548">Nucleotidyltransferase</keyword>
<evidence type="ECO:0000313" key="2">
    <source>
        <dbReference type="Proteomes" id="UP000616151"/>
    </source>
</evidence>
<proteinExistence type="predicted"/>
<name>A0ACC5R4I2_9HYPH</name>
<accession>A0ACC5R4I2</accession>